<keyword evidence="9" id="KW-1185">Reference proteome</keyword>
<dbReference type="GO" id="GO:0005886">
    <property type="term" value="C:plasma membrane"/>
    <property type="evidence" value="ECO:0007669"/>
    <property type="project" value="UniProtKB-SubCell"/>
</dbReference>
<accession>A0A540X607</accession>
<dbReference type="AlphaFoldDB" id="A0A540X607"/>
<dbReference type="InterPro" id="IPR003838">
    <property type="entry name" value="ABC3_permease_C"/>
</dbReference>
<dbReference type="OrthoDB" id="5525560at2"/>
<dbReference type="Proteomes" id="UP000315369">
    <property type="component" value="Unassembled WGS sequence"/>
</dbReference>
<evidence type="ECO:0000256" key="5">
    <source>
        <dbReference type="ARBA" id="ARBA00023136"/>
    </source>
</evidence>
<evidence type="ECO:0000256" key="2">
    <source>
        <dbReference type="ARBA" id="ARBA00022475"/>
    </source>
</evidence>
<reference evidence="8 9" key="1">
    <citation type="submission" date="2019-06" db="EMBL/GenBank/DDBJ databases">
        <authorList>
            <person name="Livingstone P."/>
            <person name="Whitworth D."/>
        </authorList>
    </citation>
    <scope>NUCLEOTIDE SEQUENCE [LARGE SCALE GENOMIC DNA]</scope>
    <source>
        <strain evidence="8 9">AM401</strain>
    </source>
</reference>
<dbReference type="EMBL" id="VIFM01000018">
    <property type="protein sequence ID" value="TQF16701.1"/>
    <property type="molecule type" value="Genomic_DNA"/>
</dbReference>
<name>A0A540X607_9BACT</name>
<keyword evidence="4 6" id="KW-1133">Transmembrane helix</keyword>
<keyword evidence="5 6" id="KW-0472">Membrane</keyword>
<feature type="transmembrane region" description="Helical" evidence="6">
    <location>
        <begin position="540"/>
        <end position="565"/>
    </location>
</feature>
<protein>
    <submittedName>
        <fullName evidence="8">FtsX-like permease family protein</fullName>
    </submittedName>
</protein>
<keyword evidence="2" id="KW-1003">Cell membrane</keyword>
<dbReference type="RefSeq" id="WP_141641568.1">
    <property type="nucleotide sequence ID" value="NZ_VIFM01000018.1"/>
</dbReference>
<dbReference type="Pfam" id="PF02687">
    <property type="entry name" value="FtsX"/>
    <property type="match status" value="1"/>
</dbReference>
<organism evidence="8 9">
    <name type="scientific">Myxococcus llanfairpwllgwyngyllgogerychwyrndrobwllllantysiliogogogochensis</name>
    <dbReference type="NCBI Taxonomy" id="2590453"/>
    <lineage>
        <taxon>Bacteria</taxon>
        <taxon>Pseudomonadati</taxon>
        <taxon>Myxococcota</taxon>
        <taxon>Myxococcia</taxon>
        <taxon>Myxococcales</taxon>
        <taxon>Cystobacterineae</taxon>
        <taxon>Myxococcaceae</taxon>
        <taxon>Myxococcus</taxon>
    </lineage>
</organism>
<feature type="domain" description="ABC3 transporter permease C-terminal" evidence="7">
    <location>
        <begin position="545"/>
        <end position="599"/>
    </location>
</feature>
<evidence type="ECO:0000313" key="9">
    <source>
        <dbReference type="Proteomes" id="UP000315369"/>
    </source>
</evidence>
<keyword evidence="3 6" id="KW-0812">Transmembrane</keyword>
<evidence type="ECO:0000313" key="8">
    <source>
        <dbReference type="EMBL" id="TQF16701.1"/>
    </source>
</evidence>
<comment type="caution">
    <text evidence="8">The sequence shown here is derived from an EMBL/GenBank/DDBJ whole genome shotgun (WGS) entry which is preliminary data.</text>
</comment>
<evidence type="ECO:0000256" key="3">
    <source>
        <dbReference type="ARBA" id="ARBA00022692"/>
    </source>
</evidence>
<sequence length="600" mass="64742">MTLLSFALQSVVARPRSWVVALLALGSALLLTLGLAMVAGISEGTQRSVIESGAGHFLVYNSQSTESAVVVTGPTGAPVLVPLPDYPATEARVRETPGVSDVVPLEVGMGATFRGNYLDDKLSTARAVARQPPSPERDARLARLAADLQRTLRDVARDADRQAEAFLTADEARMDRAALEEATTPAFWERFGAQPLAALEYLENHVARQVGEGESIDIEYLGSDLNQFVRAFPRFELVTGTLPPPGHRGLLLGHGLYEQRFKLPVAARLDELKRELDRGALLAEDERLRTLVDRASAELPDLLARVDAERSDAARAVLTRVLGHPGEAEALWREFLQLDDANFATRHQLFYAELAPLLPLYRVKPGDTVVLKGLDSLVNGVPLKIWGTYRFRGLGGDSSRVNTLSLMDLVSARYLSGRLSPELMEEAKRDAQSLGLDFLPESEVDLLKPATVVEVETPEKPSSEVPDFPRARAWPETFSATELRGGSVLQAAVVVTPEANPEAVAMDVVQRATSASVPLTTVDWEAAGGFVSEVVGLTRVVLLGFSVMLCLFVVLVSAGTLLLLAQERVGEVGTMRAVGMQRSDVFGSLLTEGVLLGGLG</sequence>
<proteinExistence type="predicted"/>
<evidence type="ECO:0000256" key="6">
    <source>
        <dbReference type="SAM" id="Phobius"/>
    </source>
</evidence>
<evidence type="ECO:0000256" key="4">
    <source>
        <dbReference type="ARBA" id="ARBA00022989"/>
    </source>
</evidence>
<feature type="non-terminal residue" evidence="8">
    <location>
        <position position="600"/>
    </location>
</feature>
<comment type="subcellular location">
    <subcellularLocation>
        <location evidence="1">Cell membrane</location>
        <topology evidence="1">Multi-pass membrane protein</topology>
    </subcellularLocation>
</comment>
<evidence type="ECO:0000256" key="1">
    <source>
        <dbReference type="ARBA" id="ARBA00004651"/>
    </source>
</evidence>
<evidence type="ECO:0000259" key="7">
    <source>
        <dbReference type="Pfam" id="PF02687"/>
    </source>
</evidence>
<gene>
    <name evidence="8" type="ORF">FJV41_06665</name>
</gene>